<keyword evidence="3" id="KW-1185">Reference proteome</keyword>
<reference evidence="2 3" key="1">
    <citation type="submission" date="2023-01" db="EMBL/GenBank/DDBJ databases">
        <title>Psychroserpens ponticola sp. nov., isolated from seawater.</title>
        <authorList>
            <person name="Kristyanto S."/>
            <person name="Jung J."/>
            <person name="Kim J.M."/>
            <person name="Jeon C.O."/>
        </authorList>
    </citation>
    <scope>NUCLEOTIDE SEQUENCE [LARGE SCALE GENOMIC DNA]</scope>
    <source>
        <strain evidence="2 3">MSW6</strain>
    </source>
</reference>
<sequence>MKKLITLCFFSFALLFSTQGLDAQNKLEINAAASEKAKEIRKTIKIDKNQLEEVYQAYKTYETTYQKISSDLESNQQKLEKINTILDTKLKSILTEAQFEKYIAIYRTDE</sequence>
<evidence type="ECO:0008006" key="4">
    <source>
        <dbReference type="Google" id="ProtNLM"/>
    </source>
</evidence>
<proteinExistence type="predicted"/>
<organism evidence="2 3">
    <name type="scientific">Psychroserpens ponticola</name>
    <dbReference type="NCBI Taxonomy" id="2932268"/>
    <lineage>
        <taxon>Bacteria</taxon>
        <taxon>Pseudomonadati</taxon>
        <taxon>Bacteroidota</taxon>
        <taxon>Flavobacteriia</taxon>
        <taxon>Flavobacteriales</taxon>
        <taxon>Flavobacteriaceae</taxon>
        <taxon>Psychroserpens</taxon>
    </lineage>
</organism>
<dbReference type="RefSeq" id="WP_249995048.1">
    <property type="nucleotide sequence ID" value="NZ_CP116221.1"/>
</dbReference>
<evidence type="ECO:0000256" key="1">
    <source>
        <dbReference type="SAM" id="SignalP"/>
    </source>
</evidence>
<dbReference type="EMBL" id="CP116221">
    <property type="protein sequence ID" value="WCO02207.1"/>
    <property type="molecule type" value="Genomic_DNA"/>
</dbReference>
<name>A0ABY7RZN5_9FLAO</name>
<accession>A0ABY7RZN5</accession>
<dbReference type="Gene3D" id="1.20.120.1490">
    <property type="match status" value="1"/>
</dbReference>
<dbReference type="Proteomes" id="UP001202717">
    <property type="component" value="Chromosome"/>
</dbReference>
<feature type="chain" id="PRO_5047037704" description="OmpH family outer membrane protein" evidence="1">
    <location>
        <begin position="24"/>
        <end position="110"/>
    </location>
</feature>
<feature type="signal peptide" evidence="1">
    <location>
        <begin position="1"/>
        <end position="23"/>
    </location>
</feature>
<protein>
    <recommendedName>
        <fullName evidence="4">OmpH family outer membrane protein</fullName>
    </recommendedName>
</protein>
<evidence type="ECO:0000313" key="3">
    <source>
        <dbReference type="Proteomes" id="UP001202717"/>
    </source>
</evidence>
<evidence type="ECO:0000313" key="2">
    <source>
        <dbReference type="EMBL" id="WCO02207.1"/>
    </source>
</evidence>
<gene>
    <name evidence="2" type="ORF">MUN68_001660</name>
</gene>
<keyword evidence="1" id="KW-0732">Signal</keyword>